<keyword evidence="6" id="KW-0539">Nucleus</keyword>
<reference evidence="10" key="2">
    <citation type="journal article" date="2017" name="Sci. Adv.">
        <title>A tail of two voltages: Proteomic comparison of the three electric organs of the electric eel.</title>
        <authorList>
            <person name="Traeger L.L."/>
            <person name="Sabat G."/>
            <person name="Barrett-Wilt G.A."/>
            <person name="Wells G.B."/>
            <person name="Sussman M.R."/>
        </authorList>
    </citation>
    <scope>NUCLEOTIDE SEQUENCE [LARGE SCALE GENOMIC DNA]</scope>
</reference>
<accession>A0A4W4GC89</accession>
<dbReference type="Pfam" id="PF04427">
    <property type="entry name" value="Brix"/>
    <property type="match status" value="1"/>
</dbReference>
<dbReference type="GO" id="GO:0000027">
    <property type="term" value="P:ribosomal large subunit assembly"/>
    <property type="evidence" value="ECO:0007669"/>
    <property type="project" value="TreeGrafter"/>
</dbReference>
<evidence type="ECO:0000256" key="1">
    <source>
        <dbReference type="ARBA" id="ARBA00003439"/>
    </source>
</evidence>
<organism evidence="9 10">
    <name type="scientific">Electrophorus electricus</name>
    <name type="common">Electric eel</name>
    <name type="synonym">Gymnotus electricus</name>
    <dbReference type="NCBI Taxonomy" id="8005"/>
    <lineage>
        <taxon>Eukaryota</taxon>
        <taxon>Metazoa</taxon>
        <taxon>Chordata</taxon>
        <taxon>Craniata</taxon>
        <taxon>Vertebrata</taxon>
        <taxon>Euteleostomi</taxon>
        <taxon>Actinopterygii</taxon>
        <taxon>Neopterygii</taxon>
        <taxon>Teleostei</taxon>
        <taxon>Ostariophysi</taxon>
        <taxon>Gymnotiformes</taxon>
        <taxon>Gymnotoidei</taxon>
        <taxon>Gymnotidae</taxon>
        <taxon>Electrophorus</taxon>
    </lineage>
</organism>
<comment type="similarity">
    <text evidence="3">Belongs to the BRX1 family.</text>
</comment>
<dbReference type="STRING" id="8005.ENSEEEP00000034161"/>
<reference evidence="9" key="3">
    <citation type="submission" date="2020-05" db="EMBL/GenBank/DDBJ databases">
        <title>Electrophorus electricus (electric eel) genome, fEleEle1, primary haplotype.</title>
        <authorList>
            <person name="Myers G."/>
            <person name="Meyer A."/>
            <person name="Fedrigo O."/>
            <person name="Formenti G."/>
            <person name="Rhie A."/>
            <person name="Tracey A."/>
            <person name="Sims Y."/>
            <person name="Jarvis E.D."/>
        </authorList>
    </citation>
    <scope>NUCLEOTIDE SEQUENCE [LARGE SCALE GENOMIC DNA]</scope>
</reference>
<sequence>MKCDVFKYFSYDSHLGRWPLGGSTPSFGAPRCFGVVTSATCHVEDFSKMSAVKRKRGGKGTGPKKAKKGKFVENGEQRENLATQQEQATIISVPRPVSQGKWKNKERVLIFSSRGINFRTRHLMQDLRTMMPHAKADTKMDRKDKLFVVNEVCEIKNCNKCLFFEAKKKKDLYMWVSNTPHGPSAKFLVQNVHTLAELKMTGNCLKGSRPLLSFDPKFDAEPQYALLKELFIQGTSTPYLVSPALFFFLITSSVRFVFADGWFPRALQIIEEDASLVEIGPRFVLNLIKIFQGSFGGPTLYENPHFQSPNTYRRMVRQAMASKQKEKQLVKEIRLEKRKEVKELPTADVTEDVFVTPAEEKPVEVELEAPAPERKKKLKLTELKRRTWLKRKGLR</sequence>
<dbReference type="Ensembl" id="ENSEEET00000034562.2">
    <property type="protein sequence ID" value="ENSEEEP00000034161.2"/>
    <property type="gene ID" value="ENSEEEG00000016262.2"/>
</dbReference>
<gene>
    <name evidence="9" type="primary">bxdc2</name>
</gene>
<dbReference type="PANTHER" id="PTHR13634">
    <property type="entry name" value="RIBOSOME BIOGENESIS PROTEIN BRIX"/>
    <property type="match status" value="1"/>
</dbReference>
<evidence type="ECO:0000313" key="9">
    <source>
        <dbReference type="Ensembl" id="ENSEEEP00000034161.2"/>
    </source>
</evidence>
<dbReference type="GO" id="GO:0019843">
    <property type="term" value="F:rRNA binding"/>
    <property type="evidence" value="ECO:0007669"/>
    <property type="project" value="InterPro"/>
</dbReference>
<reference evidence="9" key="4">
    <citation type="submission" date="2025-08" db="UniProtKB">
        <authorList>
            <consortium name="Ensembl"/>
        </authorList>
    </citation>
    <scope>IDENTIFICATION</scope>
</reference>
<feature type="domain" description="Brix" evidence="8">
    <location>
        <begin position="106"/>
        <end position="296"/>
    </location>
</feature>
<evidence type="ECO:0000256" key="6">
    <source>
        <dbReference type="ARBA" id="ARBA00023242"/>
    </source>
</evidence>
<evidence type="ECO:0000256" key="3">
    <source>
        <dbReference type="ARBA" id="ARBA00006369"/>
    </source>
</evidence>
<dbReference type="InterPro" id="IPR026532">
    <property type="entry name" value="BRX1"/>
</dbReference>
<evidence type="ECO:0000256" key="4">
    <source>
        <dbReference type="ARBA" id="ARBA00020522"/>
    </source>
</evidence>
<keyword evidence="5" id="KW-0690">Ribosome biogenesis</keyword>
<dbReference type="OMA" id="YRHRHLM"/>
<reference evidence="9" key="5">
    <citation type="submission" date="2025-09" db="UniProtKB">
        <authorList>
            <consortium name="Ensembl"/>
        </authorList>
    </citation>
    <scope>IDENTIFICATION</scope>
</reference>
<dbReference type="InterPro" id="IPR007109">
    <property type="entry name" value="Brix"/>
</dbReference>
<dbReference type="AlphaFoldDB" id="A0A4W4GC89"/>
<dbReference type="PROSITE" id="PS50833">
    <property type="entry name" value="BRIX"/>
    <property type="match status" value="1"/>
</dbReference>
<comment type="function">
    <text evidence="1">Required for biogenesis of the 60S ribosomal subunit.</text>
</comment>
<evidence type="ECO:0000256" key="2">
    <source>
        <dbReference type="ARBA" id="ARBA00004604"/>
    </source>
</evidence>
<dbReference type="GeneTree" id="ENSGT00390000014467"/>
<reference evidence="10" key="1">
    <citation type="journal article" date="2014" name="Science">
        <title>Nonhuman genetics. Genomic basis for the convergent evolution of electric organs.</title>
        <authorList>
            <person name="Gallant J.R."/>
            <person name="Traeger L.L."/>
            <person name="Volkening J.D."/>
            <person name="Moffett H."/>
            <person name="Chen P.H."/>
            <person name="Novina C.D."/>
            <person name="Phillips G.N.Jr."/>
            <person name="Anand R."/>
            <person name="Wells G.B."/>
            <person name="Pinch M."/>
            <person name="Guth R."/>
            <person name="Unguez G.A."/>
            <person name="Albert J.S."/>
            <person name="Zakon H.H."/>
            <person name="Samanta M.P."/>
            <person name="Sussman M.R."/>
        </authorList>
    </citation>
    <scope>NUCLEOTIDE SEQUENCE [LARGE SCALE GENOMIC DNA]</scope>
</reference>
<evidence type="ECO:0000259" key="8">
    <source>
        <dbReference type="PROSITE" id="PS50833"/>
    </source>
</evidence>
<evidence type="ECO:0000256" key="7">
    <source>
        <dbReference type="ARBA" id="ARBA00033181"/>
    </source>
</evidence>
<dbReference type="Proteomes" id="UP000314983">
    <property type="component" value="Chromosome 6"/>
</dbReference>
<name>A0A4W4GC89_ELEEL</name>
<dbReference type="SUPFAM" id="SSF52954">
    <property type="entry name" value="Class II aaRS ABD-related"/>
    <property type="match status" value="1"/>
</dbReference>
<dbReference type="PANTHER" id="PTHR13634:SF0">
    <property type="entry name" value="RIBOSOME BIOGENESIS PROTEIN BRX1 HOMOLOG"/>
    <property type="match status" value="1"/>
</dbReference>
<dbReference type="GO" id="GO:0006364">
    <property type="term" value="P:rRNA processing"/>
    <property type="evidence" value="ECO:0007669"/>
    <property type="project" value="InterPro"/>
</dbReference>
<proteinExistence type="inferred from homology"/>
<dbReference type="SMART" id="SM00879">
    <property type="entry name" value="Brix"/>
    <property type="match status" value="1"/>
</dbReference>
<evidence type="ECO:0000256" key="5">
    <source>
        <dbReference type="ARBA" id="ARBA00022517"/>
    </source>
</evidence>
<protein>
    <recommendedName>
        <fullName evidence="4">Ribosome biogenesis protein BRX1 homolog</fullName>
    </recommendedName>
    <alternativeName>
        <fullName evidence="7">Brix domain-containing protein 2</fullName>
    </alternativeName>
</protein>
<keyword evidence="10" id="KW-1185">Reference proteome</keyword>
<evidence type="ECO:0000313" key="10">
    <source>
        <dbReference type="Proteomes" id="UP000314983"/>
    </source>
</evidence>
<comment type="subcellular location">
    <subcellularLocation>
        <location evidence="2">Nucleus</location>
        <location evidence="2">Nucleolus</location>
    </subcellularLocation>
</comment>
<dbReference type="GO" id="GO:0005730">
    <property type="term" value="C:nucleolus"/>
    <property type="evidence" value="ECO:0007669"/>
    <property type="project" value="UniProtKB-SubCell"/>
</dbReference>